<feature type="transmembrane region" description="Helical" evidence="1">
    <location>
        <begin position="169"/>
        <end position="188"/>
    </location>
</feature>
<dbReference type="EMBL" id="SMKV01000015">
    <property type="protein sequence ID" value="TDC92169.1"/>
    <property type="molecule type" value="Genomic_DNA"/>
</dbReference>
<feature type="transmembrane region" description="Helical" evidence="1">
    <location>
        <begin position="67"/>
        <end position="87"/>
    </location>
</feature>
<dbReference type="RefSeq" id="WP_132623646.1">
    <property type="nucleotide sequence ID" value="NZ_SMKV01000015.1"/>
</dbReference>
<organism evidence="2 3">
    <name type="scientific">Saccharopolyspora aridisoli</name>
    <dbReference type="NCBI Taxonomy" id="2530385"/>
    <lineage>
        <taxon>Bacteria</taxon>
        <taxon>Bacillati</taxon>
        <taxon>Actinomycetota</taxon>
        <taxon>Actinomycetes</taxon>
        <taxon>Pseudonocardiales</taxon>
        <taxon>Pseudonocardiaceae</taxon>
        <taxon>Saccharopolyspora</taxon>
    </lineage>
</organism>
<keyword evidence="1" id="KW-0472">Membrane</keyword>
<gene>
    <name evidence="2" type="ORF">E1161_14620</name>
</gene>
<sequence>MTGLVHSFAAEKAAEPGLWRVVPTALGLAFAGSAIVVGLVAIRFYTREENRPSRRSQVLTLPKGWDFKEYWASNLTLVTAVFTGLFTDKLEILTTNTTVLPVVMVTNGVAVGLLGAAPLVLTIARTPEGETRIAGWLVASILALGAAGTQLGVLVWCADRHLDLGDAQWILRPLGALAVVLLVAYGFSSVWRPLVAPRNAG</sequence>
<proteinExistence type="predicted"/>
<feature type="transmembrane region" description="Helical" evidence="1">
    <location>
        <begin position="25"/>
        <end position="46"/>
    </location>
</feature>
<dbReference type="Proteomes" id="UP000294744">
    <property type="component" value="Unassembled WGS sequence"/>
</dbReference>
<reference evidence="2 3" key="1">
    <citation type="submission" date="2019-03" db="EMBL/GenBank/DDBJ databases">
        <title>Draft genome sequences of novel Actinobacteria.</title>
        <authorList>
            <person name="Sahin N."/>
            <person name="Ay H."/>
            <person name="Saygin H."/>
        </authorList>
    </citation>
    <scope>NUCLEOTIDE SEQUENCE [LARGE SCALE GENOMIC DNA]</scope>
    <source>
        <strain evidence="2 3">16K404</strain>
    </source>
</reference>
<evidence type="ECO:0000313" key="2">
    <source>
        <dbReference type="EMBL" id="TDC92169.1"/>
    </source>
</evidence>
<name>A0A4R4UZB6_9PSEU</name>
<keyword evidence="1" id="KW-1133">Transmembrane helix</keyword>
<dbReference type="AlphaFoldDB" id="A0A4R4UZB6"/>
<keyword evidence="3" id="KW-1185">Reference proteome</keyword>
<evidence type="ECO:0000313" key="3">
    <source>
        <dbReference type="Proteomes" id="UP000294744"/>
    </source>
</evidence>
<comment type="caution">
    <text evidence="2">The sequence shown here is derived from an EMBL/GenBank/DDBJ whole genome shotgun (WGS) entry which is preliminary data.</text>
</comment>
<keyword evidence="1" id="KW-0812">Transmembrane</keyword>
<protein>
    <submittedName>
        <fullName evidence="2">Uncharacterized protein</fullName>
    </submittedName>
</protein>
<feature type="transmembrane region" description="Helical" evidence="1">
    <location>
        <begin position="99"/>
        <end position="121"/>
    </location>
</feature>
<accession>A0A4R4UZB6</accession>
<feature type="transmembrane region" description="Helical" evidence="1">
    <location>
        <begin position="133"/>
        <end position="157"/>
    </location>
</feature>
<evidence type="ECO:0000256" key="1">
    <source>
        <dbReference type="SAM" id="Phobius"/>
    </source>
</evidence>